<dbReference type="AlphaFoldDB" id="A0A1V3XXZ1"/>
<proteinExistence type="predicted"/>
<reference evidence="2 3" key="1">
    <citation type="submission" date="2017-02" db="EMBL/GenBank/DDBJ databases">
        <title>Complete genome sequences of Mycobacterium kansasii strains isolated from rhesus macaques.</title>
        <authorList>
            <person name="Panda A."/>
            <person name="Nagaraj S."/>
            <person name="Zhao X."/>
            <person name="Tettelin H."/>
            <person name="Detolla L.J."/>
        </authorList>
    </citation>
    <scope>NUCLEOTIDE SEQUENCE [LARGE SCALE GENOMIC DNA]</scope>
    <source>
        <strain evidence="2 3">11-3469</strain>
    </source>
</reference>
<dbReference type="EMBL" id="MVBN01000001">
    <property type="protein sequence ID" value="OOK83636.1"/>
    <property type="molecule type" value="Genomic_DNA"/>
</dbReference>
<feature type="region of interest" description="Disordered" evidence="1">
    <location>
        <begin position="22"/>
        <end position="61"/>
    </location>
</feature>
<evidence type="ECO:0000313" key="2">
    <source>
        <dbReference type="EMBL" id="OOK83636.1"/>
    </source>
</evidence>
<dbReference type="Proteomes" id="UP000188532">
    <property type="component" value="Unassembled WGS sequence"/>
</dbReference>
<protein>
    <submittedName>
        <fullName evidence="2">Uncharacterized protein</fullName>
    </submittedName>
</protein>
<evidence type="ECO:0000313" key="3">
    <source>
        <dbReference type="Proteomes" id="UP000188532"/>
    </source>
</evidence>
<gene>
    <name evidence="2" type="ORF">BZL29_1343</name>
</gene>
<name>A0A1V3XXZ1_MYCKA</name>
<feature type="compositionally biased region" description="Basic and acidic residues" evidence="1">
    <location>
        <begin position="25"/>
        <end position="41"/>
    </location>
</feature>
<comment type="caution">
    <text evidence="2">The sequence shown here is derived from an EMBL/GenBank/DDBJ whole genome shotgun (WGS) entry which is preliminary data.</text>
</comment>
<organism evidence="2 3">
    <name type="scientific">Mycobacterium kansasii</name>
    <dbReference type="NCBI Taxonomy" id="1768"/>
    <lineage>
        <taxon>Bacteria</taxon>
        <taxon>Bacillati</taxon>
        <taxon>Actinomycetota</taxon>
        <taxon>Actinomycetes</taxon>
        <taxon>Mycobacteriales</taxon>
        <taxon>Mycobacteriaceae</taxon>
        <taxon>Mycobacterium</taxon>
    </lineage>
</organism>
<evidence type="ECO:0000256" key="1">
    <source>
        <dbReference type="SAM" id="MobiDB-lite"/>
    </source>
</evidence>
<feature type="compositionally biased region" description="Polar residues" evidence="1">
    <location>
        <begin position="45"/>
        <end position="58"/>
    </location>
</feature>
<sequence>MDEWHGLLPSDVVPDLGIPASARTAEAHDNDRSMRVKDGALKDVSAQQAGETKPSRSGPTCPFSGFLPESSWCATVARPTCRRNGDSAVAIAA</sequence>
<accession>A0A1V3XXZ1</accession>